<evidence type="ECO:0000313" key="4">
    <source>
        <dbReference type="Proteomes" id="UP000011087"/>
    </source>
</evidence>
<reference evidence="2 4" key="1">
    <citation type="journal article" date="2012" name="Nature">
        <title>Algal genomes reveal evolutionary mosaicism and the fate of nucleomorphs.</title>
        <authorList>
            <consortium name="DOE Joint Genome Institute"/>
            <person name="Curtis B.A."/>
            <person name="Tanifuji G."/>
            <person name="Burki F."/>
            <person name="Gruber A."/>
            <person name="Irimia M."/>
            <person name="Maruyama S."/>
            <person name="Arias M.C."/>
            <person name="Ball S.G."/>
            <person name="Gile G.H."/>
            <person name="Hirakawa Y."/>
            <person name="Hopkins J.F."/>
            <person name="Kuo A."/>
            <person name="Rensing S.A."/>
            <person name="Schmutz J."/>
            <person name="Symeonidi A."/>
            <person name="Elias M."/>
            <person name="Eveleigh R.J."/>
            <person name="Herman E.K."/>
            <person name="Klute M.J."/>
            <person name="Nakayama T."/>
            <person name="Obornik M."/>
            <person name="Reyes-Prieto A."/>
            <person name="Armbrust E.V."/>
            <person name="Aves S.J."/>
            <person name="Beiko R.G."/>
            <person name="Coutinho P."/>
            <person name="Dacks J.B."/>
            <person name="Durnford D.G."/>
            <person name="Fast N.M."/>
            <person name="Green B.R."/>
            <person name="Grisdale C.J."/>
            <person name="Hempel F."/>
            <person name="Henrissat B."/>
            <person name="Hoppner M.P."/>
            <person name="Ishida K."/>
            <person name="Kim E."/>
            <person name="Koreny L."/>
            <person name="Kroth P.G."/>
            <person name="Liu Y."/>
            <person name="Malik S.B."/>
            <person name="Maier U.G."/>
            <person name="McRose D."/>
            <person name="Mock T."/>
            <person name="Neilson J.A."/>
            <person name="Onodera N.T."/>
            <person name="Poole A.M."/>
            <person name="Pritham E.J."/>
            <person name="Richards T.A."/>
            <person name="Rocap G."/>
            <person name="Roy S.W."/>
            <person name="Sarai C."/>
            <person name="Schaack S."/>
            <person name="Shirato S."/>
            <person name="Slamovits C.H."/>
            <person name="Spencer D.F."/>
            <person name="Suzuki S."/>
            <person name="Worden A.Z."/>
            <person name="Zauner S."/>
            <person name="Barry K."/>
            <person name="Bell C."/>
            <person name="Bharti A.K."/>
            <person name="Crow J.A."/>
            <person name="Grimwood J."/>
            <person name="Kramer R."/>
            <person name="Lindquist E."/>
            <person name="Lucas S."/>
            <person name="Salamov A."/>
            <person name="McFadden G.I."/>
            <person name="Lane C.E."/>
            <person name="Keeling P.J."/>
            <person name="Gray M.W."/>
            <person name="Grigoriev I.V."/>
            <person name="Archibald J.M."/>
        </authorList>
    </citation>
    <scope>NUCLEOTIDE SEQUENCE</scope>
    <source>
        <strain evidence="2 4">CCMP2712</strain>
    </source>
</reference>
<keyword evidence="4" id="KW-1185">Reference proteome</keyword>
<keyword evidence="1" id="KW-0732">Signal</keyword>
<proteinExistence type="predicted"/>
<evidence type="ECO:0000313" key="3">
    <source>
        <dbReference type="EnsemblProtists" id="EKX48709"/>
    </source>
</evidence>
<organism evidence="2">
    <name type="scientific">Guillardia theta (strain CCMP2712)</name>
    <name type="common">Cryptophyte</name>
    <dbReference type="NCBI Taxonomy" id="905079"/>
    <lineage>
        <taxon>Eukaryota</taxon>
        <taxon>Cryptophyceae</taxon>
        <taxon>Pyrenomonadales</taxon>
        <taxon>Geminigeraceae</taxon>
        <taxon>Guillardia</taxon>
    </lineage>
</organism>
<dbReference type="HOGENOM" id="CLU_401975_0_0_1"/>
<dbReference type="PaxDb" id="55529-EKX48709"/>
<accession>L1JKP4</accession>
<reference evidence="4" key="2">
    <citation type="submission" date="2012-11" db="EMBL/GenBank/DDBJ databases">
        <authorList>
            <person name="Kuo A."/>
            <person name="Curtis B.A."/>
            <person name="Tanifuji G."/>
            <person name="Burki F."/>
            <person name="Gruber A."/>
            <person name="Irimia M."/>
            <person name="Maruyama S."/>
            <person name="Arias M.C."/>
            <person name="Ball S.G."/>
            <person name="Gile G.H."/>
            <person name="Hirakawa Y."/>
            <person name="Hopkins J.F."/>
            <person name="Rensing S.A."/>
            <person name="Schmutz J."/>
            <person name="Symeonidi A."/>
            <person name="Elias M."/>
            <person name="Eveleigh R.J."/>
            <person name="Herman E.K."/>
            <person name="Klute M.J."/>
            <person name="Nakayama T."/>
            <person name="Obornik M."/>
            <person name="Reyes-Prieto A."/>
            <person name="Armbrust E.V."/>
            <person name="Aves S.J."/>
            <person name="Beiko R.G."/>
            <person name="Coutinho P."/>
            <person name="Dacks J.B."/>
            <person name="Durnford D.G."/>
            <person name="Fast N.M."/>
            <person name="Green B.R."/>
            <person name="Grisdale C."/>
            <person name="Hempe F."/>
            <person name="Henrissat B."/>
            <person name="Hoppner M.P."/>
            <person name="Ishida K.-I."/>
            <person name="Kim E."/>
            <person name="Koreny L."/>
            <person name="Kroth P.G."/>
            <person name="Liu Y."/>
            <person name="Malik S.-B."/>
            <person name="Maier U.G."/>
            <person name="McRose D."/>
            <person name="Mock T."/>
            <person name="Neilson J.A."/>
            <person name="Onodera N.T."/>
            <person name="Poole A.M."/>
            <person name="Pritham E.J."/>
            <person name="Richards T.A."/>
            <person name="Rocap G."/>
            <person name="Roy S.W."/>
            <person name="Sarai C."/>
            <person name="Schaack S."/>
            <person name="Shirato S."/>
            <person name="Slamovits C.H."/>
            <person name="Spencer D.F."/>
            <person name="Suzuki S."/>
            <person name="Worden A.Z."/>
            <person name="Zauner S."/>
            <person name="Barry K."/>
            <person name="Bell C."/>
            <person name="Bharti A.K."/>
            <person name="Crow J.A."/>
            <person name="Grimwood J."/>
            <person name="Kramer R."/>
            <person name="Lindquist E."/>
            <person name="Lucas S."/>
            <person name="Salamov A."/>
            <person name="McFadden G.I."/>
            <person name="Lane C.E."/>
            <person name="Keeling P.J."/>
            <person name="Gray M.W."/>
            <person name="Grigoriev I.V."/>
            <person name="Archibald J.M."/>
        </authorList>
    </citation>
    <scope>NUCLEOTIDE SEQUENCE</scope>
    <source>
        <strain evidence="4">CCMP2712</strain>
    </source>
</reference>
<feature type="signal peptide" evidence="1">
    <location>
        <begin position="1"/>
        <end position="25"/>
    </location>
</feature>
<dbReference type="Gene3D" id="1.25.40.10">
    <property type="entry name" value="Tetratricopeptide repeat domain"/>
    <property type="match status" value="1"/>
</dbReference>
<dbReference type="SUPFAM" id="SSF48452">
    <property type="entry name" value="TPR-like"/>
    <property type="match status" value="1"/>
</dbReference>
<dbReference type="EnsemblProtists" id="EKX48709">
    <property type="protein sequence ID" value="EKX48709"/>
    <property type="gene ID" value="GUITHDRAFT_105339"/>
</dbReference>
<evidence type="ECO:0000313" key="2">
    <source>
        <dbReference type="EMBL" id="EKX48709.1"/>
    </source>
</evidence>
<dbReference type="Proteomes" id="UP000011087">
    <property type="component" value="Unassembled WGS sequence"/>
</dbReference>
<dbReference type="RefSeq" id="XP_005835689.1">
    <property type="nucleotide sequence ID" value="XM_005835632.1"/>
</dbReference>
<protein>
    <submittedName>
        <fullName evidence="2 3">Uncharacterized protein</fullName>
    </submittedName>
</protein>
<dbReference type="KEGG" id="gtt:GUITHDRAFT_105339"/>
<name>L1JKP4_GUITC</name>
<dbReference type="GeneID" id="17305451"/>
<dbReference type="AlphaFoldDB" id="L1JKP4"/>
<sequence length="685" mass="78429">MRLAAGAGTCLLGCFLACQITVLPATEVPKAPAASFDPRKEFHHIPLKHSEDVGWDGGNVKYSWQDVSPDRRILYVGVSSLDDNTTDVSENSEDKEEHDNTTFSMVDEFPYRLEFTGDIETVIQELENKVGPAPVHILTEEEMQSRMIAANFSEADYLYDKDHGYPSYQASSPTPYPILPPPDASELALMFAGATKYSPREELKLSNRARIESEVFVQDPILDEDECRWEVKDRNIEFEFEPKDVPRPGYGYLKLWHDFNTTSELIRTKKLSKEHQDMLTQAQLELVFNYNSSRPPREPAARRPGAGPNIDISLLQAHASKAVSEGMAREACPLDLPGLMLRQDNVKGFLELAKFHWKQQEDIEMAERYFRQAVMCDPEDFDMKLEYGMYLMDAKFDYMAAQALFLSVLEKYPKTGYALIGLAECIMNLEQDFQRAHDILYDVFYNSKLYGHYPRAFTLLAKCVQELCPDNKVLICMFLLRRALSWCSDYEPAMAAFGCLLVQSEEGEVKDALAQLNQTEEIESRAISFSPMYHLSQVLVNAVKILRKRKWTWKSWKHRSQLGHYFYVLDLDLSDSSSPSAILSDPKVCNRHVFRAYADLLVREGKREDLVLAEAIARDFMSLALLEDSLDARCLLAVVLKVNFSRSEQQPLKHFKLEVENLLMTVLYKQPDHDWALELFDSLDL</sequence>
<evidence type="ECO:0000256" key="1">
    <source>
        <dbReference type="SAM" id="SignalP"/>
    </source>
</evidence>
<dbReference type="InterPro" id="IPR011990">
    <property type="entry name" value="TPR-like_helical_dom_sf"/>
</dbReference>
<feature type="chain" id="PRO_5008771586" evidence="1">
    <location>
        <begin position="26"/>
        <end position="685"/>
    </location>
</feature>
<dbReference type="EMBL" id="JH992984">
    <property type="protein sequence ID" value="EKX48709.1"/>
    <property type="molecule type" value="Genomic_DNA"/>
</dbReference>
<gene>
    <name evidence="2" type="ORF">GUITHDRAFT_105339</name>
</gene>
<reference evidence="3" key="3">
    <citation type="submission" date="2015-06" db="UniProtKB">
        <authorList>
            <consortium name="EnsemblProtists"/>
        </authorList>
    </citation>
    <scope>IDENTIFICATION</scope>
</reference>